<feature type="compositionally biased region" description="Low complexity" evidence="1">
    <location>
        <begin position="241"/>
        <end position="270"/>
    </location>
</feature>
<feature type="region of interest" description="Disordered" evidence="1">
    <location>
        <begin position="209"/>
        <end position="406"/>
    </location>
</feature>
<dbReference type="OrthoDB" id="4381875at2"/>
<organism evidence="2 3">
    <name type="scientific">Gordonia lacunae</name>
    <dbReference type="NCBI Taxonomy" id="417102"/>
    <lineage>
        <taxon>Bacteria</taxon>
        <taxon>Bacillati</taxon>
        <taxon>Actinomycetota</taxon>
        <taxon>Actinomycetes</taxon>
        <taxon>Mycobacteriales</taxon>
        <taxon>Gordoniaceae</taxon>
        <taxon>Gordonia</taxon>
    </lineage>
</organism>
<accession>A0A243QB21</accession>
<dbReference type="EMBL" id="NGFO01000012">
    <property type="protein sequence ID" value="OUC78508.1"/>
    <property type="molecule type" value="Genomic_DNA"/>
</dbReference>
<gene>
    <name evidence="2" type="ORF">CA982_12080</name>
</gene>
<sequence length="406" mass="41264">MRRGADSLSVLKSDARDGVEALIELLSAGRLMGVGAPDDATIRNGLRVVDGFDIAALSADSHVLQSAHRAVSEQLHHLPEQRVRLDDGWNSESAAVAIATVIDHQRRAESDLHILRTLTEATSAAASGIDRLLRTFYLTLARLTAPTAAGVPPAELPRAVLTGRVPMGVAIEDISSRLALFTTSLETTTRGVAGILDLLNRSVDGIDDEAYPVDAESPRDPPVPPAGRPAVAVTGPPPAAPASAAHAWLAESTTTAPATTAAPTDDSTTDGSSREIGAATAAAVSGSAVSTPPPEPVEAARVHREPDDSVDIPFRLGGAEGHEPPGAPAAEGATGASAVTIDNRDAERASSEPVVSEPAASEPAASESDSPSTEAPVSDSVAPDSGSTPAAPADRSSGDLALAGDQ</sequence>
<reference evidence="2 3" key="1">
    <citation type="submission" date="2017-05" db="EMBL/GenBank/DDBJ databases">
        <title>Biotechnological potential of actinobacteria isolated from South African environments.</title>
        <authorList>
            <person name="Le Roes-Hill M."/>
            <person name="Prins A."/>
            <person name="Durrell K.A."/>
        </authorList>
    </citation>
    <scope>NUCLEOTIDE SEQUENCE [LARGE SCALE GENOMIC DNA]</scope>
    <source>
        <strain evidence="2">BS2</strain>
    </source>
</reference>
<evidence type="ECO:0000313" key="3">
    <source>
        <dbReference type="Proteomes" id="UP000194632"/>
    </source>
</evidence>
<dbReference type="STRING" id="417102.CA982_12080"/>
<feature type="compositionally biased region" description="Basic and acidic residues" evidence="1">
    <location>
        <begin position="298"/>
        <end position="307"/>
    </location>
</feature>
<dbReference type="RefSeq" id="WP_086535580.1">
    <property type="nucleotide sequence ID" value="NZ_NGFO01000012.1"/>
</dbReference>
<name>A0A243QB21_9ACTN</name>
<comment type="caution">
    <text evidence="2">The sequence shown here is derived from an EMBL/GenBank/DDBJ whole genome shotgun (WGS) entry which is preliminary data.</text>
</comment>
<protein>
    <submittedName>
        <fullName evidence="2">Uncharacterized protein</fullName>
    </submittedName>
</protein>
<evidence type="ECO:0000256" key="1">
    <source>
        <dbReference type="SAM" id="MobiDB-lite"/>
    </source>
</evidence>
<proteinExistence type="predicted"/>
<feature type="compositionally biased region" description="Low complexity" evidence="1">
    <location>
        <begin position="351"/>
        <end position="376"/>
    </location>
</feature>
<keyword evidence="3" id="KW-1185">Reference proteome</keyword>
<dbReference type="Proteomes" id="UP000194632">
    <property type="component" value="Unassembled WGS sequence"/>
</dbReference>
<dbReference type="AlphaFoldDB" id="A0A243QB21"/>
<feature type="compositionally biased region" description="Low complexity" evidence="1">
    <location>
        <begin position="277"/>
        <end position="290"/>
    </location>
</feature>
<evidence type="ECO:0000313" key="2">
    <source>
        <dbReference type="EMBL" id="OUC78508.1"/>
    </source>
</evidence>